<proteinExistence type="predicted"/>
<sequence>MREFKSRNISDNSVPKPAMEPDYGDEVNAESKSGAAEIEVNVINSHVNLKIQCSRRVGQVVQAIVTLESFRLTVLHLNVTSSQASVLYSFNLKFYNFLKQLSCFLVGLVLLSEMEMADGAAEIAAAVHQIFS</sequence>
<evidence type="ECO:0000256" key="2">
    <source>
        <dbReference type="SAM" id="MobiDB-lite"/>
    </source>
</evidence>
<keyword evidence="1" id="KW-0238">DNA-binding</keyword>
<dbReference type="GO" id="GO:0045893">
    <property type="term" value="P:positive regulation of DNA-templated transcription"/>
    <property type="evidence" value="ECO:0007669"/>
    <property type="project" value="TreeGrafter"/>
</dbReference>
<dbReference type="GO" id="GO:0003677">
    <property type="term" value="F:DNA binding"/>
    <property type="evidence" value="ECO:0007669"/>
    <property type="project" value="UniProtKB-KW"/>
</dbReference>
<dbReference type="PANTHER" id="PTHR46684">
    <property type="entry name" value="TRANSCRIPTION FACTOR FAMA"/>
    <property type="match status" value="1"/>
</dbReference>
<dbReference type="AlphaFoldDB" id="A0A6A3A064"/>
<dbReference type="EMBL" id="VEPZ02001049">
    <property type="protein sequence ID" value="KAE8697664.1"/>
    <property type="molecule type" value="Genomic_DNA"/>
</dbReference>
<dbReference type="GO" id="GO:0005634">
    <property type="term" value="C:nucleus"/>
    <property type="evidence" value="ECO:0007669"/>
    <property type="project" value="UniProtKB-SubCell"/>
</dbReference>
<evidence type="ECO:0000256" key="1">
    <source>
        <dbReference type="ARBA" id="ARBA00023125"/>
    </source>
</evidence>
<reference evidence="3" key="1">
    <citation type="submission" date="2019-09" db="EMBL/GenBank/DDBJ databases">
        <title>Draft genome information of white flower Hibiscus syriacus.</title>
        <authorList>
            <person name="Kim Y.-M."/>
        </authorList>
    </citation>
    <scope>NUCLEOTIDE SEQUENCE [LARGE SCALE GENOMIC DNA]</scope>
    <source>
        <strain evidence="3">YM2019G1</strain>
    </source>
</reference>
<dbReference type="GO" id="GO:0010052">
    <property type="term" value="P:guard cell differentiation"/>
    <property type="evidence" value="ECO:0007669"/>
    <property type="project" value="InterPro"/>
</dbReference>
<evidence type="ECO:0000313" key="4">
    <source>
        <dbReference type="Proteomes" id="UP000436088"/>
    </source>
</evidence>
<dbReference type="Proteomes" id="UP000436088">
    <property type="component" value="Unassembled WGS sequence"/>
</dbReference>
<name>A0A6A3A064_HIBSY</name>
<keyword evidence="4" id="KW-1185">Reference proteome</keyword>
<protein>
    <submittedName>
        <fullName evidence="3">Zinc transporter of isoform 1</fullName>
    </submittedName>
</protein>
<dbReference type="InterPro" id="IPR044283">
    <property type="entry name" value="FAMA/SPEECHLESS/MUTE-like"/>
</dbReference>
<dbReference type="GO" id="GO:0003700">
    <property type="term" value="F:DNA-binding transcription factor activity"/>
    <property type="evidence" value="ECO:0007669"/>
    <property type="project" value="InterPro"/>
</dbReference>
<evidence type="ECO:0000313" key="3">
    <source>
        <dbReference type="EMBL" id="KAE8697664.1"/>
    </source>
</evidence>
<comment type="caution">
    <text evidence="3">The sequence shown here is derived from an EMBL/GenBank/DDBJ whole genome shotgun (WGS) entry which is preliminary data.</text>
</comment>
<organism evidence="3 4">
    <name type="scientific">Hibiscus syriacus</name>
    <name type="common">Rose of Sharon</name>
    <dbReference type="NCBI Taxonomy" id="106335"/>
    <lineage>
        <taxon>Eukaryota</taxon>
        <taxon>Viridiplantae</taxon>
        <taxon>Streptophyta</taxon>
        <taxon>Embryophyta</taxon>
        <taxon>Tracheophyta</taxon>
        <taxon>Spermatophyta</taxon>
        <taxon>Magnoliopsida</taxon>
        <taxon>eudicotyledons</taxon>
        <taxon>Gunneridae</taxon>
        <taxon>Pentapetalae</taxon>
        <taxon>rosids</taxon>
        <taxon>malvids</taxon>
        <taxon>Malvales</taxon>
        <taxon>Malvaceae</taxon>
        <taxon>Malvoideae</taxon>
        <taxon>Hibiscus</taxon>
    </lineage>
</organism>
<accession>A0A6A3A064</accession>
<dbReference type="PANTHER" id="PTHR46684:SF16">
    <property type="entry name" value="TRANSCRIPTION FACTOR BHLH67-LIKE ISOFORM X2"/>
    <property type="match status" value="1"/>
</dbReference>
<feature type="region of interest" description="Disordered" evidence="2">
    <location>
        <begin position="1"/>
        <end position="30"/>
    </location>
</feature>
<gene>
    <name evidence="3" type="ORF">F3Y22_tig00110610pilonHSYRG00027</name>
</gene>